<feature type="transmembrane region" description="Helical" evidence="1">
    <location>
        <begin position="86"/>
        <end position="110"/>
    </location>
</feature>
<feature type="transmembrane region" description="Helical" evidence="1">
    <location>
        <begin position="6"/>
        <end position="28"/>
    </location>
</feature>
<reference evidence="2" key="1">
    <citation type="submission" date="2020-06" db="EMBL/GenBank/DDBJ databases">
        <title>Haloterrigena sp. nov., an extremely halophilic archaeon isolated from a saline sediment.</title>
        <authorList>
            <person name="Liu B.-B."/>
        </authorList>
    </citation>
    <scope>NUCLEOTIDE SEQUENCE</scope>
    <source>
        <strain evidence="2">SYSU A121-1</strain>
    </source>
</reference>
<keyword evidence="1" id="KW-1133">Transmembrane helix</keyword>
<evidence type="ECO:0000313" key="2">
    <source>
        <dbReference type="EMBL" id="NUB90608.1"/>
    </source>
</evidence>
<keyword evidence="1" id="KW-0472">Membrane</keyword>
<sequence>MAVIDSAVIFVLSLLVGTVAILAGARVILDRDASVFNAALTALIGAAVWALTSYFVGWIPLLGVLVMLVAWIGVINWRYPGGWGTAAAIGIVAWVVAVAIVYAASILGVVTPEALGIPGA</sequence>
<protein>
    <submittedName>
        <fullName evidence="2">Uncharacterized protein</fullName>
    </submittedName>
</protein>
<organism evidence="2 3">
    <name type="scientific">Haloterrigena gelatinilytica</name>
    <dbReference type="NCBI Taxonomy" id="2741724"/>
    <lineage>
        <taxon>Archaea</taxon>
        <taxon>Methanobacteriati</taxon>
        <taxon>Methanobacteriota</taxon>
        <taxon>Stenosarchaea group</taxon>
        <taxon>Halobacteria</taxon>
        <taxon>Halobacteriales</taxon>
        <taxon>Natrialbaceae</taxon>
        <taxon>Haloterrigena</taxon>
    </lineage>
</organism>
<gene>
    <name evidence="2" type="ORF">HT576_06160</name>
</gene>
<dbReference type="RefSeq" id="WP_174701528.1">
    <property type="nucleotide sequence ID" value="NZ_JABURA010000001.1"/>
</dbReference>
<name>A0A8J8GIH9_9EURY</name>
<comment type="caution">
    <text evidence="2">The sequence shown here is derived from an EMBL/GenBank/DDBJ whole genome shotgun (WGS) entry which is preliminary data.</text>
</comment>
<dbReference type="OrthoDB" id="205278at2157"/>
<feature type="transmembrane region" description="Helical" evidence="1">
    <location>
        <begin position="58"/>
        <end position="79"/>
    </location>
</feature>
<dbReference type="Proteomes" id="UP000728647">
    <property type="component" value="Unassembled WGS sequence"/>
</dbReference>
<dbReference type="EMBL" id="JABURA010000001">
    <property type="protein sequence ID" value="NUB90608.1"/>
    <property type="molecule type" value="Genomic_DNA"/>
</dbReference>
<dbReference type="AlphaFoldDB" id="A0A8J8GIH9"/>
<proteinExistence type="predicted"/>
<evidence type="ECO:0000256" key="1">
    <source>
        <dbReference type="SAM" id="Phobius"/>
    </source>
</evidence>
<accession>A0A8J8GIH9</accession>
<evidence type="ECO:0000313" key="3">
    <source>
        <dbReference type="Proteomes" id="UP000728647"/>
    </source>
</evidence>
<keyword evidence="1" id="KW-0812">Transmembrane</keyword>